<dbReference type="OrthoDB" id="1027298at2"/>
<dbReference type="Gene3D" id="1.10.10.10">
    <property type="entry name" value="Winged helix-like DNA-binding domain superfamily/Winged helix DNA-binding domain"/>
    <property type="match status" value="1"/>
</dbReference>
<dbReference type="InterPro" id="IPR036388">
    <property type="entry name" value="WH-like_DNA-bd_sf"/>
</dbReference>
<proteinExistence type="inferred from homology"/>
<protein>
    <submittedName>
        <fullName evidence="7">RNA polymerase sigma factor</fullName>
    </submittedName>
</protein>
<evidence type="ECO:0000256" key="4">
    <source>
        <dbReference type="ARBA" id="ARBA00023163"/>
    </source>
</evidence>
<comment type="caution">
    <text evidence="7">The sequence shown here is derived from an EMBL/GenBank/DDBJ whole genome shotgun (WGS) entry which is preliminary data.</text>
</comment>
<dbReference type="Gene3D" id="1.10.1740.10">
    <property type="match status" value="1"/>
</dbReference>
<keyword evidence="8" id="KW-1185">Reference proteome</keyword>
<evidence type="ECO:0000256" key="2">
    <source>
        <dbReference type="ARBA" id="ARBA00023015"/>
    </source>
</evidence>
<keyword evidence="2" id="KW-0805">Transcription regulation</keyword>
<dbReference type="InterPro" id="IPR013325">
    <property type="entry name" value="RNA_pol_sigma_r2"/>
</dbReference>
<accession>A0A371JN32</accession>
<feature type="domain" description="RNA polymerase sigma-70 region 2" evidence="5">
    <location>
        <begin position="36"/>
        <end position="99"/>
    </location>
</feature>
<dbReference type="PANTHER" id="PTHR43133">
    <property type="entry name" value="RNA POLYMERASE ECF-TYPE SIGMA FACTO"/>
    <property type="match status" value="1"/>
</dbReference>
<evidence type="ECO:0000256" key="3">
    <source>
        <dbReference type="ARBA" id="ARBA00023082"/>
    </source>
</evidence>
<name>A0A371JN32_9FLAO</name>
<dbReference type="InterPro" id="IPR013249">
    <property type="entry name" value="RNA_pol_sigma70_r4_t2"/>
</dbReference>
<comment type="similarity">
    <text evidence="1">Belongs to the sigma-70 factor family. ECF subfamily.</text>
</comment>
<evidence type="ECO:0000259" key="6">
    <source>
        <dbReference type="Pfam" id="PF08281"/>
    </source>
</evidence>
<dbReference type="AlphaFoldDB" id="A0A371JN32"/>
<dbReference type="InterPro" id="IPR013324">
    <property type="entry name" value="RNA_pol_sigma_r3/r4-like"/>
</dbReference>
<dbReference type="Proteomes" id="UP000261828">
    <property type="component" value="Unassembled WGS sequence"/>
</dbReference>
<dbReference type="Pfam" id="PF08281">
    <property type="entry name" value="Sigma70_r4_2"/>
    <property type="match status" value="1"/>
</dbReference>
<feature type="domain" description="RNA polymerase sigma factor 70 region 4 type 2" evidence="6">
    <location>
        <begin position="140"/>
        <end position="189"/>
    </location>
</feature>
<sequence length="208" mass="24786">MGVTPPNFGKNTQILSDDELVSKILETNDSTLFGKLYDRYGEKIYRKCYSFVRNEDEAKDLTQDIFLKLFTKLHTYRAEAKFSTWLYSFTYNFLVKYKKRDPHRKLSERWQRLNKNDNHQALEEFDLEEEELFELRSSTLLKAIELVEPADKALLLMKYQDGILIKDIQAIFDINESAVKMRLRRARARVMKVYYKIESEINDKKKSV</sequence>
<dbReference type="SUPFAM" id="SSF88946">
    <property type="entry name" value="Sigma2 domain of RNA polymerase sigma factors"/>
    <property type="match status" value="1"/>
</dbReference>
<dbReference type="InterPro" id="IPR039425">
    <property type="entry name" value="RNA_pol_sigma-70-like"/>
</dbReference>
<dbReference type="Pfam" id="PF04542">
    <property type="entry name" value="Sigma70_r2"/>
    <property type="match status" value="1"/>
</dbReference>
<keyword evidence="4" id="KW-0804">Transcription</keyword>
<keyword evidence="3" id="KW-0731">Sigma factor</keyword>
<dbReference type="NCBIfam" id="TIGR02937">
    <property type="entry name" value="sigma70-ECF"/>
    <property type="match status" value="1"/>
</dbReference>
<gene>
    <name evidence="7" type="ORF">DX873_13215</name>
</gene>
<reference evidence="7 8" key="1">
    <citation type="submission" date="2018-08" db="EMBL/GenBank/DDBJ databases">
        <title>Muricauda nanhaiensis sp. nov., isolated from seawater of the South China Sea.</title>
        <authorList>
            <person name="Dang Y."/>
        </authorList>
    </citation>
    <scope>NUCLEOTIDE SEQUENCE [LARGE SCALE GENOMIC DNA]</scope>
    <source>
        <strain evidence="7 8">SM1704</strain>
    </source>
</reference>
<evidence type="ECO:0000259" key="5">
    <source>
        <dbReference type="Pfam" id="PF04542"/>
    </source>
</evidence>
<evidence type="ECO:0000256" key="1">
    <source>
        <dbReference type="ARBA" id="ARBA00010641"/>
    </source>
</evidence>
<evidence type="ECO:0000313" key="8">
    <source>
        <dbReference type="Proteomes" id="UP000261828"/>
    </source>
</evidence>
<dbReference type="SUPFAM" id="SSF88659">
    <property type="entry name" value="Sigma3 and sigma4 domains of RNA polymerase sigma factors"/>
    <property type="match status" value="1"/>
</dbReference>
<dbReference type="InterPro" id="IPR007627">
    <property type="entry name" value="RNA_pol_sigma70_r2"/>
</dbReference>
<dbReference type="EMBL" id="QTJX01000003">
    <property type="protein sequence ID" value="RDY58644.1"/>
    <property type="molecule type" value="Genomic_DNA"/>
</dbReference>
<dbReference type="GO" id="GO:0003677">
    <property type="term" value="F:DNA binding"/>
    <property type="evidence" value="ECO:0007669"/>
    <property type="project" value="InterPro"/>
</dbReference>
<dbReference type="InterPro" id="IPR014284">
    <property type="entry name" value="RNA_pol_sigma-70_dom"/>
</dbReference>
<dbReference type="GO" id="GO:0016987">
    <property type="term" value="F:sigma factor activity"/>
    <property type="evidence" value="ECO:0007669"/>
    <property type="project" value="UniProtKB-KW"/>
</dbReference>
<dbReference type="RefSeq" id="WP_116184965.1">
    <property type="nucleotide sequence ID" value="NZ_QTJX01000003.1"/>
</dbReference>
<organism evidence="7 8">
    <name type="scientific">Flagellimonas nanhaiensis</name>
    <dbReference type="NCBI Taxonomy" id="2292706"/>
    <lineage>
        <taxon>Bacteria</taxon>
        <taxon>Pseudomonadati</taxon>
        <taxon>Bacteroidota</taxon>
        <taxon>Flavobacteriia</taxon>
        <taxon>Flavobacteriales</taxon>
        <taxon>Flavobacteriaceae</taxon>
        <taxon>Flagellimonas</taxon>
    </lineage>
</organism>
<evidence type="ECO:0000313" key="7">
    <source>
        <dbReference type="EMBL" id="RDY58644.1"/>
    </source>
</evidence>
<dbReference type="GO" id="GO:0006352">
    <property type="term" value="P:DNA-templated transcription initiation"/>
    <property type="evidence" value="ECO:0007669"/>
    <property type="project" value="InterPro"/>
</dbReference>
<dbReference type="PANTHER" id="PTHR43133:SF51">
    <property type="entry name" value="RNA POLYMERASE SIGMA FACTOR"/>
    <property type="match status" value="1"/>
</dbReference>